<evidence type="ECO:0008006" key="4">
    <source>
        <dbReference type="Google" id="ProtNLM"/>
    </source>
</evidence>
<proteinExistence type="predicted"/>
<keyword evidence="1" id="KW-0472">Membrane</keyword>
<reference evidence="2" key="1">
    <citation type="submission" date="2021-09" db="EMBL/GenBank/DDBJ databases">
        <authorList>
            <consortium name="AG Swart"/>
            <person name="Singh M."/>
            <person name="Singh A."/>
            <person name="Seah K."/>
            <person name="Emmerich C."/>
        </authorList>
    </citation>
    <scope>NUCLEOTIDE SEQUENCE</scope>
    <source>
        <strain evidence="2">ATCC30299</strain>
    </source>
</reference>
<keyword evidence="3" id="KW-1185">Reference proteome</keyword>
<keyword evidence="1" id="KW-0812">Transmembrane</keyword>
<name>A0AAU9ISL1_9CILI</name>
<comment type="caution">
    <text evidence="2">The sequence shown here is derived from an EMBL/GenBank/DDBJ whole genome shotgun (WGS) entry which is preliminary data.</text>
</comment>
<keyword evidence="1" id="KW-1133">Transmembrane helix</keyword>
<feature type="transmembrane region" description="Helical" evidence="1">
    <location>
        <begin position="141"/>
        <end position="162"/>
    </location>
</feature>
<evidence type="ECO:0000256" key="1">
    <source>
        <dbReference type="SAM" id="Phobius"/>
    </source>
</evidence>
<sequence>MSGDESFAKKLQEIELANYWNHDQKGNEKIKQPIPPKIYKKNDKHKPAQANNQVPAPAAISKELLTIKKFGDWNFRFNIVDGLLVFFYGIGGLLIMFSLLAMPIFFCFVIRRYSLLFLTFQLIYVLVAMICWTTFAAVLRYNIAFAIAACIIIGLELLYWIFLWKYAMLLSTLNSSERAKLLKYIEDSKN</sequence>
<dbReference type="Proteomes" id="UP001162131">
    <property type="component" value="Unassembled WGS sequence"/>
</dbReference>
<protein>
    <recommendedName>
        <fullName evidence="4">Vesicle transport protein</fullName>
    </recommendedName>
</protein>
<dbReference type="EMBL" id="CAJZBQ010000012">
    <property type="protein sequence ID" value="CAG9314740.1"/>
    <property type="molecule type" value="Genomic_DNA"/>
</dbReference>
<evidence type="ECO:0000313" key="2">
    <source>
        <dbReference type="EMBL" id="CAG9314740.1"/>
    </source>
</evidence>
<accession>A0AAU9ISL1</accession>
<gene>
    <name evidence="2" type="ORF">BSTOLATCC_MIC11735</name>
</gene>
<feature type="transmembrane region" description="Helical" evidence="1">
    <location>
        <begin position="85"/>
        <end position="108"/>
    </location>
</feature>
<feature type="transmembrane region" description="Helical" evidence="1">
    <location>
        <begin position="115"/>
        <end position="135"/>
    </location>
</feature>
<evidence type="ECO:0000313" key="3">
    <source>
        <dbReference type="Proteomes" id="UP001162131"/>
    </source>
</evidence>
<dbReference type="AlphaFoldDB" id="A0AAU9ISL1"/>
<organism evidence="2 3">
    <name type="scientific">Blepharisma stoltei</name>
    <dbReference type="NCBI Taxonomy" id="1481888"/>
    <lineage>
        <taxon>Eukaryota</taxon>
        <taxon>Sar</taxon>
        <taxon>Alveolata</taxon>
        <taxon>Ciliophora</taxon>
        <taxon>Postciliodesmatophora</taxon>
        <taxon>Heterotrichea</taxon>
        <taxon>Heterotrichida</taxon>
        <taxon>Blepharismidae</taxon>
        <taxon>Blepharisma</taxon>
    </lineage>
</organism>